<dbReference type="AlphaFoldDB" id="A0A5N6F194"/>
<proteinExistence type="predicted"/>
<feature type="signal peptide" evidence="2">
    <location>
        <begin position="1"/>
        <end position="23"/>
    </location>
</feature>
<name>A0A5N6F194_9EURO</name>
<feature type="region of interest" description="Disordered" evidence="1">
    <location>
        <begin position="44"/>
        <end position="68"/>
    </location>
</feature>
<evidence type="ECO:0000313" key="3">
    <source>
        <dbReference type="EMBL" id="KAB8223526.1"/>
    </source>
</evidence>
<accession>A0A5N6F194</accession>
<evidence type="ECO:0000313" key="4">
    <source>
        <dbReference type="Proteomes" id="UP000326799"/>
    </source>
</evidence>
<evidence type="ECO:0008006" key="5">
    <source>
        <dbReference type="Google" id="ProtNLM"/>
    </source>
</evidence>
<organism evidence="3 4">
    <name type="scientific">Aspergillus novoparasiticus</name>
    <dbReference type="NCBI Taxonomy" id="986946"/>
    <lineage>
        <taxon>Eukaryota</taxon>
        <taxon>Fungi</taxon>
        <taxon>Dikarya</taxon>
        <taxon>Ascomycota</taxon>
        <taxon>Pezizomycotina</taxon>
        <taxon>Eurotiomycetes</taxon>
        <taxon>Eurotiomycetidae</taxon>
        <taxon>Eurotiales</taxon>
        <taxon>Aspergillaceae</taxon>
        <taxon>Aspergillus</taxon>
        <taxon>Aspergillus subgen. Circumdati</taxon>
    </lineage>
</organism>
<evidence type="ECO:0000256" key="1">
    <source>
        <dbReference type="SAM" id="MobiDB-lite"/>
    </source>
</evidence>
<reference evidence="3 4" key="1">
    <citation type="submission" date="2019-04" db="EMBL/GenBank/DDBJ databases">
        <title>Fungal friends and foes A comparative genomics study of 23 Aspergillus species from section Flavi.</title>
        <authorList>
            <consortium name="DOE Joint Genome Institute"/>
            <person name="Kjaerbolling I."/>
            <person name="Vesth T.C."/>
            <person name="Frisvad J.C."/>
            <person name="Nybo J.L."/>
            <person name="Theobald S."/>
            <person name="Kildgaard S."/>
            <person name="Petersen T.I."/>
            <person name="Kuo A."/>
            <person name="Sato A."/>
            <person name="Lyhne E.K."/>
            <person name="Kogle M.E."/>
            <person name="Wiebenga A."/>
            <person name="Kun R.S."/>
            <person name="Lubbers R.J."/>
            <person name="Makela M.R."/>
            <person name="Barry K."/>
            <person name="Chovatia M."/>
            <person name="Clum A."/>
            <person name="Daum C."/>
            <person name="Haridas S."/>
            <person name="He G."/>
            <person name="LaButti K."/>
            <person name="Lipzen A."/>
            <person name="Mondo S."/>
            <person name="Pangilinan J."/>
            <person name="Riley R."/>
            <person name="Salamov A."/>
            <person name="Simmons B.A."/>
            <person name="Magnuson J.K."/>
            <person name="Henrissat B."/>
            <person name="Mortensen U.H."/>
            <person name="Larsen T.O."/>
            <person name="De vries R.P."/>
            <person name="Grigoriev I.V."/>
            <person name="Machida M."/>
            <person name="Baker S.E."/>
            <person name="Andersen M.R."/>
        </authorList>
    </citation>
    <scope>NUCLEOTIDE SEQUENCE [LARGE SCALE GENOMIC DNA]</scope>
    <source>
        <strain evidence="3 4">CBS 126849</strain>
    </source>
</reference>
<feature type="compositionally biased region" description="Polar residues" evidence="1">
    <location>
        <begin position="47"/>
        <end position="59"/>
    </location>
</feature>
<sequence length="68" mass="7584">MMYLTPLIILSVSSCCSPYGVHAVNFEDYYLSSDWRHDNRVHPGGLQTKSLGHITSTRTKGIVKAKSD</sequence>
<gene>
    <name evidence="3" type="ORF">BDV33DRAFT_167128</name>
</gene>
<feature type="chain" id="PRO_5025000002" description="Secreted protein" evidence="2">
    <location>
        <begin position="24"/>
        <end position="68"/>
    </location>
</feature>
<keyword evidence="2" id="KW-0732">Signal</keyword>
<dbReference type="Proteomes" id="UP000326799">
    <property type="component" value="Unassembled WGS sequence"/>
</dbReference>
<keyword evidence="4" id="KW-1185">Reference proteome</keyword>
<evidence type="ECO:0000256" key="2">
    <source>
        <dbReference type="SAM" id="SignalP"/>
    </source>
</evidence>
<dbReference type="EMBL" id="ML733405">
    <property type="protein sequence ID" value="KAB8223526.1"/>
    <property type="molecule type" value="Genomic_DNA"/>
</dbReference>
<protein>
    <recommendedName>
        <fullName evidence="5">Secreted protein</fullName>
    </recommendedName>
</protein>